<dbReference type="SUPFAM" id="SSF46894">
    <property type="entry name" value="C-terminal effector domain of the bipartite response regulators"/>
    <property type="match status" value="1"/>
</dbReference>
<dbReference type="InterPro" id="IPR019734">
    <property type="entry name" value="TPR_rpt"/>
</dbReference>
<accession>A0ABP8H883</accession>
<dbReference type="PANTHER" id="PTHR12558:SF13">
    <property type="entry name" value="CELL DIVISION CYCLE PROTEIN 27 HOMOLOG"/>
    <property type="match status" value="1"/>
</dbReference>
<name>A0ABP8H883_9BACT</name>
<evidence type="ECO:0000256" key="2">
    <source>
        <dbReference type="SAM" id="Coils"/>
    </source>
</evidence>
<reference evidence="6" key="1">
    <citation type="journal article" date="2019" name="Int. J. Syst. Evol. Microbiol.">
        <title>The Global Catalogue of Microorganisms (GCM) 10K type strain sequencing project: providing services to taxonomists for standard genome sequencing and annotation.</title>
        <authorList>
            <consortium name="The Broad Institute Genomics Platform"/>
            <consortium name="The Broad Institute Genome Sequencing Center for Infectious Disease"/>
            <person name="Wu L."/>
            <person name="Ma J."/>
        </authorList>
    </citation>
    <scope>NUCLEOTIDE SEQUENCE [LARGE SCALE GENOMIC DNA]</scope>
    <source>
        <strain evidence="6">JCM 17919</strain>
    </source>
</reference>
<feature type="repeat" description="TPR" evidence="1">
    <location>
        <begin position="193"/>
        <end position="226"/>
    </location>
</feature>
<dbReference type="InterPro" id="IPR016032">
    <property type="entry name" value="Sig_transdc_resp-reg_C-effctor"/>
</dbReference>
<feature type="chain" id="PRO_5046217995" description="Tetratricopeptide repeat protein" evidence="4">
    <location>
        <begin position="21"/>
        <end position="566"/>
    </location>
</feature>
<comment type="caution">
    <text evidence="5">The sequence shown here is derived from an EMBL/GenBank/DDBJ whole genome shotgun (WGS) entry which is preliminary data.</text>
</comment>
<evidence type="ECO:0000313" key="6">
    <source>
        <dbReference type="Proteomes" id="UP001501725"/>
    </source>
</evidence>
<evidence type="ECO:0000313" key="5">
    <source>
        <dbReference type="EMBL" id="GAA4335544.1"/>
    </source>
</evidence>
<feature type="transmembrane region" description="Helical" evidence="3">
    <location>
        <begin position="387"/>
        <end position="407"/>
    </location>
</feature>
<dbReference type="EMBL" id="BAABGY010000008">
    <property type="protein sequence ID" value="GAA4335544.1"/>
    <property type="molecule type" value="Genomic_DNA"/>
</dbReference>
<dbReference type="Gene3D" id="1.10.10.10">
    <property type="entry name" value="Winged helix-like DNA-binding domain superfamily/Winged helix DNA-binding domain"/>
    <property type="match status" value="1"/>
</dbReference>
<evidence type="ECO:0000256" key="1">
    <source>
        <dbReference type="PROSITE-ProRule" id="PRU00339"/>
    </source>
</evidence>
<protein>
    <recommendedName>
        <fullName evidence="7">Tetratricopeptide repeat protein</fullName>
    </recommendedName>
</protein>
<keyword evidence="6" id="KW-1185">Reference proteome</keyword>
<feature type="coiled-coil region" evidence="2">
    <location>
        <begin position="413"/>
        <end position="445"/>
    </location>
</feature>
<gene>
    <name evidence="5" type="ORF">GCM10023184_30420</name>
</gene>
<dbReference type="SUPFAM" id="SSF48452">
    <property type="entry name" value="TPR-like"/>
    <property type="match status" value="1"/>
</dbReference>
<dbReference type="Gene3D" id="1.25.40.10">
    <property type="entry name" value="Tetratricopeptide repeat domain"/>
    <property type="match status" value="1"/>
</dbReference>
<sequence>MCRQLLILLLLLTGSLPAVAQSLPRDFASQYLLVARVGDLRAVADSLVRVGEQEGNKDFVRLVQLHRSYYRSYDPLNYGPGKSGGDPERELLASLEAARKRRATGFEALNLLLLSQFYWGRNDFGRAFEYALRARELYGPRDARWFPAKYFALYELASKYYHFEDFKTARSLLQEALTSANPDADVFEAVPRSVALNTLGLCYRNLGQYDSALTYFRHALAAGDPSPDKIYISIIRGNLGITYYHLRRYREAIPLLEEDIRHSLYKNAATVNGVKSMVILAQIHLDEGRLADAGRLITDAYRITREGGLLSDHKLLNTLYPVLARYHDAIGDPAAGGRYWRAALDSRDSFHRQRNALVASGAVLKVRTEQHARERVLLEDQLGMQKLMRNVLIGGILLLSALGIFTIQQQRARHRLRQRAASAELEHARARLEAFTTAVQEKNELIERFQASVGQAVFEAADTPEDAGSYRELRSLTILTDEQWVYFQDLFEKVHAGFLDRLARKIPGLTPADTRYVALSKLNLSNKEIGAMLGINAASVRVTRSRLRKKLGLGEEASLESVIATI</sequence>
<dbReference type="RefSeq" id="WP_345256605.1">
    <property type="nucleotide sequence ID" value="NZ_BAABGY010000008.1"/>
</dbReference>
<keyword evidence="3" id="KW-0812">Transmembrane</keyword>
<proteinExistence type="predicted"/>
<evidence type="ECO:0008006" key="7">
    <source>
        <dbReference type="Google" id="ProtNLM"/>
    </source>
</evidence>
<evidence type="ECO:0000256" key="4">
    <source>
        <dbReference type="SAM" id="SignalP"/>
    </source>
</evidence>
<organism evidence="5 6">
    <name type="scientific">Flaviaesturariibacter amylovorans</name>
    <dbReference type="NCBI Taxonomy" id="1084520"/>
    <lineage>
        <taxon>Bacteria</taxon>
        <taxon>Pseudomonadati</taxon>
        <taxon>Bacteroidota</taxon>
        <taxon>Chitinophagia</taxon>
        <taxon>Chitinophagales</taxon>
        <taxon>Chitinophagaceae</taxon>
        <taxon>Flaviaestuariibacter</taxon>
    </lineage>
</organism>
<dbReference type="SMART" id="SM00028">
    <property type="entry name" value="TPR"/>
    <property type="match status" value="3"/>
</dbReference>
<dbReference type="Proteomes" id="UP001501725">
    <property type="component" value="Unassembled WGS sequence"/>
</dbReference>
<keyword evidence="3" id="KW-0472">Membrane</keyword>
<dbReference type="InterPro" id="IPR011990">
    <property type="entry name" value="TPR-like_helical_dom_sf"/>
</dbReference>
<dbReference type="PANTHER" id="PTHR12558">
    <property type="entry name" value="CELL DIVISION CYCLE 16,23,27"/>
    <property type="match status" value="1"/>
</dbReference>
<dbReference type="InterPro" id="IPR036388">
    <property type="entry name" value="WH-like_DNA-bd_sf"/>
</dbReference>
<keyword evidence="4" id="KW-0732">Signal</keyword>
<dbReference type="PROSITE" id="PS50005">
    <property type="entry name" value="TPR"/>
    <property type="match status" value="1"/>
</dbReference>
<feature type="signal peptide" evidence="4">
    <location>
        <begin position="1"/>
        <end position="20"/>
    </location>
</feature>
<keyword evidence="1" id="KW-0802">TPR repeat</keyword>
<keyword evidence="2" id="KW-0175">Coiled coil</keyword>
<keyword evidence="3" id="KW-1133">Transmembrane helix</keyword>
<evidence type="ECO:0000256" key="3">
    <source>
        <dbReference type="SAM" id="Phobius"/>
    </source>
</evidence>
<dbReference type="Pfam" id="PF13424">
    <property type="entry name" value="TPR_12"/>
    <property type="match status" value="1"/>
</dbReference>